<dbReference type="InterPro" id="IPR032675">
    <property type="entry name" value="LRR_dom_sf"/>
</dbReference>
<evidence type="ECO:0000259" key="4">
    <source>
        <dbReference type="Pfam" id="PF20160"/>
    </source>
</evidence>
<dbReference type="PANTHER" id="PTHR11017">
    <property type="entry name" value="LEUCINE-RICH REPEAT-CONTAINING PROTEIN"/>
    <property type="match status" value="1"/>
</dbReference>
<feature type="region of interest" description="Disordered" evidence="3">
    <location>
        <begin position="510"/>
        <end position="559"/>
    </location>
</feature>
<proteinExistence type="predicted"/>
<dbReference type="InterPro" id="IPR044974">
    <property type="entry name" value="Disease_R_plants"/>
</dbReference>
<feature type="compositionally biased region" description="Basic and acidic residues" evidence="3">
    <location>
        <begin position="532"/>
        <end position="559"/>
    </location>
</feature>
<dbReference type="GO" id="GO:0006952">
    <property type="term" value="P:defense response"/>
    <property type="evidence" value="ECO:0007669"/>
    <property type="project" value="InterPro"/>
</dbReference>
<name>A0AA88J5I6_FICCA</name>
<feature type="compositionally biased region" description="Acidic residues" evidence="3">
    <location>
        <begin position="514"/>
        <end position="524"/>
    </location>
</feature>
<gene>
    <name evidence="5" type="ORF">TIFTF001_034710</name>
</gene>
<dbReference type="SUPFAM" id="SSF52058">
    <property type="entry name" value="L domain-like"/>
    <property type="match status" value="1"/>
</dbReference>
<reference evidence="5" key="1">
    <citation type="submission" date="2023-07" db="EMBL/GenBank/DDBJ databases">
        <title>draft genome sequence of fig (Ficus carica).</title>
        <authorList>
            <person name="Takahashi T."/>
            <person name="Nishimura K."/>
        </authorList>
    </citation>
    <scope>NUCLEOTIDE SEQUENCE</scope>
</reference>
<dbReference type="EMBL" id="BTGU01000250">
    <property type="protein sequence ID" value="GMN65643.1"/>
    <property type="molecule type" value="Genomic_DNA"/>
</dbReference>
<keyword evidence="6" id="KW-1185">Reference proteome</keyword>
<sequence length="559" mass="64071">MRRLRLLKVNGGKFCIPRDLAFPCKLKFIRWYACPLKSLPTKFIAEMLVALDMRGSRLEKLWEGAPNLDKLKSINLSGSKYLTQLPDLSQAPNIEIANFNFCVHLTEVPSYVRHLNKLKELCLKGCTSLHKLSELPKNLRRLHVLTRLAEHDTTYCRLGENCNEWFPSLNFSSKLETFPIISEPMELITVLRLEFAAIEELPPSIENLTGLKSLSLCFCAKLKFLPDSIHSLSSLYILNIGFCRKLESLPVLPLSLTKLDARCCTSLKTVSSSIPSVKQNWDDLYNRGYSWESFEFLGCEMLDENARKVLMEEALFRILRFATLFSKYGPGGMSPELNRSYWPGSEIPRWFSQKSEGSSICINLPYPDHQWYNSSYLGLAFCLIVEFKDLVLSPAYSMLHVESTYIFLNKETSEKNINGSLNSEYVFVFVDNTYGEFLTFDFQEEYWEESGEYIKAEEGRFNNEIAACTTCTATFSFSFSLDDQKLAKINKCGVQLLYSKEAERFGYVYKSSGDEEEKEDDDDYNGGGESDSSGREAIHSESDDQEEYHCEPLPKRFRT</sequence>
<evidence type="ECO:0000256" key="3">
    <source>
        <dbReference type="SAM" id="MobiDB-lite"/>
    </source>
</evidence>
<dbReference type="Pfam" id="PF20160">
    <property type="entry name" value="C-JID"/>
    <property type="match status" value="1"/>
</dbReference>
<dbReference type="Gene3D" id="3.80.10.10">
    <property type="entry name" value="Ribonuclease Inhibitor"/>
    <property type="match status" value="2"/>
</dbReference>
<evidence type="ECO:0000256" key="2">
    <source>
        <dbReference type="ARBA" id="ARBA00022737"/>
    </source>
</evidence>
<protein>
    <recommendedName>
        <fullName evidence="4">C-JID domain-containing protein</fullName>
    </recommendedName>
</protein>
<accession>A0AA88J5I6</accession>
<feature type="domain" description="C-JID" evidence="4">
    <location>
        <begin position="342"/>
        <end position="503"/>
    </location>
</feature>
<dbReference type="PANTHER" id="PTHR11017:SF479">
    <property type="entry name" value="DISEASE RESISTANCE PROTEIN (TIR-NBS-LRR CLASS) FAMILY"/>
    <property type="match status" value="1"/>
</dbReference>
<evidence type="ECO:0000313" key="6">
    <source>
        <dbReference type="Proteomes" id="UP001187192"/>
    </source>
</evidence>
<comment type="caution">
    <text evidence="5">The sequence shown here is derived from an EMBL/GenBank/DDBJ whole genome shotgun (WGS) entry which is preliminary data.</text>
</comment>
<evidence type="ECO:0000256" key="1">
    <source>
        <dbReference type="ARBA" id="ARBA00022614"/>
    </source>
</evidence>
<dbReference type="InterPro" id="IPR045344">
    <property type="entry name" value="C-JID"/>
</dbReference>
<keyword evidence="2" id="KW-0677">Repeat</keyword>
<dbReference type="AlphaFoldDB" id="A0AA88J5I6"/>
<organism evidence="5 6">
    <name type="scientific">Ficus carica</name>
    <name type="common">Common fig</name>
    <dbReference type="NCBI Taxonomy" id="3494"/>
    <lineage>
        <taxon>Eukaryota</taxon>
        <taxon>Viridiplantae</taxon>
        <taxon>Streptophyta</taxon>
        <taxon>Embryophyta</taxon>
        <taxon>Tracheophyta</taxon>
        <taxon>Spermatophyta</taxon>
        <taxon>Magnoliopsida</taxon>
        <taxon>eudicotyledons</taxon>
        <taxon>Gunneridae</taxon>
        <taxon>Pentapetalae</taxon>
        <taxon>rosids</taxon>
        <taxon>fabids</taxon>
        <taxon>Rosales</taxon>
        <taxon>Moraceae</taxon>
        <taxon>Ficeae</taxon>
        <taxon>Ficus</taxon>
    </lineage>
</organism>
<keyword evidence="1" id="KW-0433">Leucine-rich repeat</keyword>
<dbReference type="Proteomes" id="UP001187192">
    <property type="component" value="Unassembled WGS sequence"/>
</dbReference>
<evidence type="ECO:0000313" key="5">
    <source>
        <dbReference type="EMBL" id="GMN65643.1"/>
    </source>
</evidence>